<protein>
    <submittedName>
        <fullName evidence="1">Uncharacterized protein</fullName>
    </submittedName>
</protein>
<dbReference type="PATRIC" id="fig|76859.3.peg.2234"/>
<reference evidence="1 2" key="1">
    <citation type="submission" date="2015-09" db="EMBL/GenBank/DDBJ databases">
        <authorList>
            <person name="Jackson K.R."/>
            <person name="Lunt B.L."/>
            <person name="Fisher J.N.B."/>
            <person name="Gardner A.V."/>
            <person name="Bailey M.E."/>
            <person name="Deus L.M."/>
            <person name="Earl A.S."/>
            <person name="Gibby P.D."/>
            <person name="Hartmann K.A."/>
            <person name="Liu J.E."/>
            <person name="Manci A.M."/>
            <person name="Nielsen D.A."/>
            <person name="Solomon M.B."/>
            <person name="Breakwell D.P."/>
            <person name="Burnett S.H."/>
            <person name="Grose J.H."/>
        </authorList>
    </citation>
    <scope>NUCLEOTIDE SEQUENCE [LARGE SCALE GENOMIC DNA]</scope>
    <source>
        <strain evidence="1 2">KCOM 1279</strain>
    </source>
</reference>
<gene>
    <name evidence="1" type="ORF">RN98_11055</name>
</gene>
<dbReference type="AlphaFoldDB" id="A0A0M4SF71"/>
<dbReference type="OrthoDB" id="2066770at2"/>
<organism evidence="1">
    <name type="scientific">Fusobacterium animalis</name>
    <dbReference type="NCBI Taxonomy" id="76859"/>
    <lineage>
        <taxon>Bacteria</taxon>
        <taxon>Fusobacteriati</taxon>
        <taxon>Fusobacteriota</taxon>
        <taxon>Fusobacteriia</taxon>
        <taxon>Fusobacteriales</taxon>
        <taxon>Fusobacteriaceae</taxon>
        <taxon>Fusobacterium</taxon>
    </lineage>
</organism>
<accession>A0A0M4SF71</accession>
<evidence type="ECO:0000313" key="1">
    <source>
        <dbReference type="EMBL" id="ALF18675.1"/>
    </source>
</evidence>
<dbReference type="RefSeq" id="WP_060676736.1">
    <property type="nucleotide sequence ID" value="NZ_CP012713.1"/>
</dbReference>
<sequence length="166" mass="19803">MILHYFVEGENERKLIETIKNKYLYSGKIKVMNTIQNKVSKSILRTLERETIVVLVFDTDVEKVDVLDENIKIIKNSNNVRDIICIPQIKNLEDELVYSTKIKKIKDLLESKSDKDFKRDFISCNNLIKKLEEKEFKISKLWSREAKNIYKKYENKSKEIKLQKRD</sequence>
<dbReference type="Proteomes" id="UP000063147">
    <property type="component" value="Chromosome"/>
</dbReference>
<evidence type="ECO:0000313" key="2">
    <source>
        <dbReference type="Proteomes" id="UP000063147"/>
    </source>
</evidence>
<proteinExistence type="predicted"/>
<name>A0A0M4SF71_9FUSO</name>
<dbReference type="EMBL" id="CP012713">
    <property type="protein sequence ID" value="ALF18675.1"/>
    <property type="molecule type" value="Genomic_DNA"/>
</dbReference>